<evidence type="ECO:0000313" key="3">
    <source>
        <dbReference type="Proteomes" id="UP000192418"/>
    </source>
</evidence>
<sequence length="103" mass="11652">MDTTNIENGIQIYEVDMVQALNHSVRTVRKSYFNNNISHAFMDSFNKISRVLFFCITPEDTTDTGEARSFSIKNPGYNISGAFKTGFWIAMSIILAMLMGQLN</sequence>
<gene>
    <name evidence="2" type="ORF">SAMN02746065_13128</name>
</gene>
<evidence type="ECO:0000256" key="1">
    <source>
        <dbReference type="SAM" id="Phobius"/>
    </source>
</evidence>
<dbReference type="EMBL" id="FWXY01000031">
    <property type="protein sequence ID" value="SMD08923.1"/>
    <property type="molecule type" value="Genomic_DNA"/>
</dbReference>
<organism evidence="2 3">
    <name type="scientific">Desulfocicer vacuolatum DSM 3385</name>
    <dbReference type="NCBI Taxonomy" id="1121400"/>
    <lineage>
        <taxon>Bacteria</taxon>
        <taxon>Pseudomonadati</taxon>
        <taxon>Thermodesulfobacteriota</taxon>
        <taxon>Desulfobacteria</taxon>
        <taxon>Desulfobacterales</taxon>
        <taxon>Desulfobacteraceae</taxon>
        <taxon>Desulfocicer</taxon>
    </lineage>
</organism>
<keyword evidence="1" id="KW-0812">Transmembrane</keyword>
<reference evidence="2 3" key="1">
    <citation type="submission" date="2017-04" db="EMBL/GenBank/DDBJ databases">
        <authorList>
            <person name="Afonso C.L."/>
            <person name="Miller P.J."/>
            <person name="Scott M.A."/>
            <person name="Spackman E."/>
            <person name="Goraichik I."/>
            <person name="Dimitrov K.M."/>
            <person name="Suarez D.L."/>
            <person name="Swayne D.E."/>
        </authorList>
    </citation>
    <scope>NUCLEOTIDE SEQUENCE [LARGE SCALE GENOMIC DNA]</scope>
    <source>
        <strain evidence="2 3">DSM 3385</strain>
    </source>
</reference>
<dbReference type="Proteomes" id="UP000192418">
    <property type="component" value="Unassembled WGS sequence"/>
</dbReference>
<keyword evidence="3" id="KW-1185">Reference proteome</keyword>
<dbReference type="AlphaFoldDB" id="A0A1W2EGT4"/>
<name>A0A1W2EGT4_9BACT</name>
<keyword evidence="1" id="KW-1133">Transmembrane helix</keyword>
<accession>A0A1W2EGT4</accession>
<protein>
    <submittedName>
        <fullName evidence="2">Uncharacterized protein</fullName>
    </submittedName>
</protein>
<proteinExistence type="predicted"/>
<feature type="transmembrane region" description="Helical" evidence="1">
    <location>
        <begin position="81"/>
        <end position="102"/>
    </location>
</feature>
<evidence type="ECO:0000313" key="2">
    <source>
        <dbReference type="EMBL" id="SMD08923.1"/>
    </source>
</evidence>
<keyword evidence="1" id="KW-0472">Membrane</keyword>
<dbReference type="RefSeq" id="WP_084071541.1">
    <property type="nucleotide sequence ID" value="NZ_FWXY01000031.1"/>
</dbReference>